<dbReference type="InterPro" id="IPR027954">
    <property type="entry name" value="Transcobalamin-like_C"/>
</dbReference>
<evidence type="ECO:0000313" key="3">
    <source>
        <dbReference type="EMBL" id="MBN7774213.1"/>
    </source>
</evidence>
<dbReference type="EMBL" id="JAFJZZ010000007">
    <property type="protein sequence ID" value="MBN7774213.1"/>
    <property type="molecule type" value="Genomic_DNA"/>
</dbReference>
<dbReference type="AlphaFoldDB" id="A0A939DBH6"/>
<name>A0A939DBH6_CLOAM</name>
<evidence type="ECO:0000313" key="4">
    <source>
        <dbReference type="Proteomes" id="UP000664545"/>
    </source>
</evidence>
<dbReference type="RefSeq" id="WP_206583053.1">
    <property type="nucleotide sequence ID" value="NZ_JAFJZZ010000007.1"/>
</dbReference>
<accession>A0A939DBH6</accession>
<reference evidence="3" key="1">
    <citation type="submission" date="2021-02" db="EMBL/GenBank/DDBJ databases">
        <title>Abyssanaerobacter marinus gen.nov., sp., nov, anaerobic bacterium isolated from the Onnuri vent field of Indian Ocean and suggestion of Mogibacteriaceae fam. nov., and proposal of reclassification of ambiguous this family's genus member.</title>
        <authorList>
            <person name="Kim Y.J."/>
            <person name="Yang J.-A."/>
        </authorList>
    </citation>
    <scope>NUCLEOTIDE SEQUENCE</scope>
    <source>
        <strain evidence="3">DSM 2634</strain>
    </source>
</reference>
<gene>
    <name evidence="3" type="ORF">JYB65_12670</name>
</gene>
<proteinExistence type="predicted"/>
<keyword evidence="4" id="KW-1185">Reference proteome</keyword>
<feature type="region of interest" description="Disordered" evidence="1">
    <location>
        <begin position="88"/>
        <end position="107"/>
    </location>
</feature>
<dbReference type="Proteomes" id="UP000664545">
    <property type="component" value="Unassembled WGS sequence"/>
</dbReference>
<dbReference type="Gene3D" id="2.170.130.30">
    <property type="match status" value="1"/>
</dbReference>
<organism evidence="3 4">
    <name type="scientific">Clostridium aminobutyricum</name>
    <dbReference type="NCBI Taxonomy" id="33953"/>
    <lineage>
        <taxon>Bacteria</taxon>
        <taxon>Bacillati</taxon>
        <taxon>Bacillota</taxon>
        <taxon>Clostridia</taxon>
        <taxon>Eubacteriales</taxon>
        <taxon>Clostridiaceae</taxon>
        <taxon>Clostridium</taxon>
    </lineage>
</organism>
<sequence>MKKRIRILIPLIVVALLVASYAIFQHEDSEDAGKLTTTKVITSDTAVTQSAAGLKETESSQSALQIVQNGSTTASATQLDDKTGKAKALDKYLTESTPEGKPTPVEPQQVQVDKKQIYTCTLSIVCGTILNNMDKLDPEKVELVPKDGVIFSAAKVQFYEGESVFDVLQRATKDSRIHMEYVNTPIYNSAYIEGINNLYEFDCGELSGWMYKVNGWFPNYGCSRYQLKDGDVVEWIYTCDLGKDIGGDYSVGGE</sequence>
<feature type="domain" description="Transcobalamin-like C-terminal" evidence="2">
    <location>
        <begin position="161"/>
        <end position="238"/>
    </location>
</feature>
<dbReference type="Pfam" id="PF14478">
    <property type="entry name" value="DUF4430"/>
    <property type="match status" value="1"/>
</dbReference>
<evidence type="ECO:0000259" key="2">
    <source>
        <dbReference type="Pfam" id="PF14478"/>
    </source>
</evidence>
<comment type="caution">
    <text evidence="3">The sequence shown here is derived from an EMBL/GenBank/DDBJ whole genome shotgun (WGS) entry which is preliminary data.</text>
</comment>
<protein>
    <submittedName>
        <fullName evidence="3">DUF4430 domain-containing protein</fullName>
    </submittedName>
</protein>
<evidence type="ECO:0000256" key="1">
    <source>
        <dbReference type="SAM" id="MobiDB-lite"/>
    </source>
</evidence>